<feature type="domain" description="Transglycosylase SLT" evidence="3">
    <location>
        <begin position="39"/>
        <end position="328"/>
    </location>
</feature>
<dbReference type="Proteomes" id="UP001315686">
    <property type="component" value="Unassembled WGS sequence"/>
</dbReference>
<feature type="chain" id="PRO_5042935523" evidence="1">
    <location>
        <begin position="34"/>
        <end position="403"/>
    </location>
</feature>
<dbReference type="Gene3D" id="1.10.8.350">
    <property type="entry name" value="Bacterial muramidase"/>
    <property type="match status" value="1"/>
</dbReference>
<dbReference type="Pfam" id="PF13406">
    <property type="entry name" value="SLT_2"/>
    <property type="match status" value="1"/>
</dbReference>
<evidence type="ECO:0000259" key="3">
    <source>
        <dbReference type="Pfam" id="PF13406"/>
    </source>
</evidence>
<dbReference type="InterPro" id="IPR002477">
    <property type="entry name" value="Peptidoglycan-bd-like"/>
</dbReference>
<evidence type="ECO:0000259" key="2">
    <source>
        <dbReference type="Pfam" id="PF01471"/>
    </source>
</evidence>
<dbReference type="PANTHER" id="PTHR30163:SF8">
    <property type="entry name" value="LYTIC MUREIN TRANSGLYCOSYLASE"/>
    <property type="match status" value="1"/>
</dbReference>
<dbReference type="InterPro" id="IPR036365">
    <property type="entry name" value="PGBD-like_sf"/>
</dbReference>
<keyword evidence="5" id="KW-1185">Reference proteome</keyword>
<reference evidence="4 5" key="1">
    <citation type="journal article" date="2021" name="Arch. Microbiol.">
        <title>Harenicola maris gen. nov., sp. nov. isolated from the Sea of Japan shallow sediments.</title>
        <authorList>
            <person name="Romanenko L.A."/>
            <person name="Kurilenko V.V."/>
            <person name="Chernysheva N.Y."/>
            <person name="Tekutyeva L.A."/>
            <person name="Velansky P.V."/>
            <person name="Svetashev V.I."/>
            <person name="Isaeva M.P."/>
        </authorList>
    </citation>
    <scope>NUCLEOTIDE SEQUENCE [LARGE SCALE GENOMIC DNA]</scope>
    <source>
        <strain evidence="4 5">KMM 3653</strain>
    </source>
</reference>
<dbReference type="InterPro" id="IPR031304">
    <property type="entry name" value="SLT_2"/>
</dbReference>
<evidence type="ECO:0000256" key="1">
    <source>
        <dbReference type="SAM" id="SignalP"/>
    </source>
</evidence>
<comment type="caution">
    <text evidence="4">The sequence shown here is derived from an EMBL/GenBank/DDBJ whole genome shotgun (WGS) entry which is preliminary data.</text>
</comment>
<dbReference type="InterPro" id="IPR036366">
    <property type="entry name" value="PGBDSf"/>
</dbReference>
<gene>
    <name evidence="4" type="ORF">IV417_19125</name>
</gene>
<dbReference type="RefSeq" id="WP_327795742.1">
    <property type="nucleotide sequence ID" value="NZ_JADQAZ010000005.1"/>
</dbReference>
<name>A0AAP2CS28_9RHOB</name>
<dbReference type="InterPro" id="IPR023346">
    <property type="entry name" value="Lysozyme-like_dom_sf"/>
</dbReference>
<dbReference type="AlphaFoldDB" id="A0AAP2CS28"/>
<dbReference type="Pfam" id="PF01471">
    <property type="entry name" value="PG_binding_1"/>
    <property type="match status" value="1"/>
</dbReference>
<dbReference type="NCBIfam" id="TIGR02283">
    <property type="entry name" value="MltB_2"/>
    <property type="match status" value="1"/>
</dbReference>
<feature type="domain" description="Peptidoglycan binding-like" evidence="2">
    <location>
        <begin position="349"/>
        <end position="403"/>
    </location>
</feature>
<dbReference type="InterPro" id="IPR043426">
    <property type="entry name" value="MltB-like"/>
</dbReference>
<dbReference type="SUPFAM" id="SSF47090">
    <property type="entry name" value="PGBD-like"/>
    <property type="match status" value="1"/>
</dbReference>
<dbReference type="Gene3D" id="1.10.530.10">
    <property type="match status" value="1"/>
</dbReference>
<dbReference type="GO" id="GO:0008933">
    <property type="term" value="F:peptidoglycan lytic transglycosylase activity"/>
    <property type="evidence" value="ECO:0007669"/>
    <property type="project" value="TreeGrafter"/>
</dbReference>
<dbReference type="Gene3D" id="1.10.101.10">
    <property type="entry name" value="PGBD-like superfamily/PGBD"/>
    <property type="match status" value="1"/>
</dbReference>
<dbReference type="PANTHER" id="PTHR30163">
    <property type="entry name" value="MEMBRANE-BOUND LYTIC MUREIN TRANSGLYCOSYLASE B"/>
    <property type="match status" value="1"/>
</dbReference>
<feature type="signal peptide" evidence="1">
    <location>
        <begin position="1"/>
        <end position="33"/>
    </location>
</feature>
<protein>
    <submittedName>
        <fullName evidence="4">Lytic murein transglycosylase</fullName>
    </submittedName>
</protein>
<evidence type="ECO:0000313" key="5">
    <source>
        <dbReference type="Proteomes" id="UP001315686"/>
    </source>
</evidence>
<dbReference type="EMBL" id="JADQAZ010000005">
    <property type="protein sequence ID" value="MBT0959509.1"/>
    <property type="molecule type" value="Genomic_DNA"/>
</dbReference>
<sequence>MRLTPRSPRRAPAHLVPAAAALTLLLSAAPALAKCGGSFSNFLKGVKSEAVSKGHAPATVDRFLASARQDSKTLKADRAQGVFKMAFTDFSRRVISQGRLNKGQANAKNYAQTLRRAEANYGVPAGVLLAFWALETDYGAVQGNFNTLNSLLTLSHDCRRPELFRPQIFAALELYERGDFSPANTKGAWAGEIGMVQMLPEDILTNGVDGDGDGKVSLKTSAPDALLSGAKMVQTLGWRKGEPWLQEVTLPSNLDWSKTGLTTTMKVSDWAKQGVKPRSGSLGPSNLQASVLLPQGRKGPAFLAYPNFNVYFEWNQSFVYVTTAAYFATRLSGAPVYNAGNPDPALSDGQMKSLQKKLANRGYDVGKIDGILGAKTRAAVQKEQSRLGLPADAWPTKDLLNRL</sequence>
<dbReference type="GO" id="GO:0009253">
    <property type="term" value="P:peptidoglycan catabolic process"/>
    <property type="evidence" value="ECO:0007669"/>
    <property type="project" value="TreeGrafter"/>
</dbReference>
<keyword evidence="1" id="KW-0732">Signal</keyword>
<proteinExistence type="predicted"/>
<dbReference type="InterPro" id="IPR011970">
    <property type="entry name" value="MltB_2"/>
</dbReference>
<accession>A0AAP2CS28</accession>
<organism evidence="4 5">
    <name type="scientific">Harenicola maris</name>
    <dbReference type="NCBI Taxonomy" id="2841044"/>
    <lineage>
        <taxon>Bacteria</taxon>
        <taxon>Pseudomonadati</taxon>
        <taxon>Pseudomonadota</taxon>
        <taxon>Alphaproteobacteria</taxon>
        <taxon>Rhodobacterales</taxon>
        <taxon>Paracoccaceae</taxon>
        <taxon>Harenicola</taxon>
    </lineage>
</organism>
<dbReference type="SUPFAM" id="SSF53955">
    <property type="entry name" value="Lysozyme-like"/>
    <property type="match status" value="1"/>
</dbReference>
<evidence type="ECO:0000313" key="4">
    <source>
        <dbReference type="EMBL" id="MBT0959509.1"/>
    </source>
</evidence>